<feature type="region of interest" description="Disordered" evidence="1">
    <location>
        <begin position="823"/>
        <end position="843"/>
    </location>
</feature>
<evidence type="ECO:0000256" key="1">
    <source>
        <dbReference type="SAM" id="MobiDB-lite"/>
    </source>
</evidence>
<dbReference type="SUPFAM" id="SSF53098">
    <property type="entry name" value="Ribonuclease H-like"/>
    <property type="match status" value="1"/>
</dbReference>
<proteinExistence type="predicted"/>
<dbReference type="InterPro" id="IPR012337">
    <property type="entry name" value="RNaseH-like_sf"/>
</dbReference>
<dbReference type="PANTHER" id="PTHR47765:SF2">
    <property type="entry name" value="EXONUCLEASE MUT-7 HOMOLOG"/>
    <property type="match status" value="1"/>
</dbReference>
<reference evidence="3" key="1">
    <citation type="submission" date="2021-02" db="EMBL/GenBank/DDBJ databases">
        <authorList>
            <person name="Nowell W R."/>
        </authorList>
    </citation>
    <scope>NUCLEOTIDE SEQUENCE</scope>
</reference>
<accession>A0A813XTV1</accession>
<dbReference type="OrthoDB" id="18193at2759"/>
<evidence type="ECO:0000259" key="2">
    <source>
        <dbReference type="SMART" id="SM00474"/>
    </source>
</evidence>
<organism evidence="3 4">
    <name type="scientific">Adineta steineri</name>
    <dbReference type="NCBI Taxonomy" id="433720"/>
    <lineage>
        <taxon>Eukaryota</taxon>
        <taxon>Metazoa</taxon>
        <taxon>Spiralia</taxon>
        <taxon>Gnathifera</taxon>
        <taxon>Rotifera</taxon>
        <taxon>Eurotatoria</taxon>
        <taxon>Bdelloidea</taxon>
        <taxon>Adinetida</taxon>
        <taxon>Adinetidae</taxon>
        <taxon>Adineta</taxon>
    </lineage>
</organism>
<dbReference type="AlphaFoldDB" id="A0A813XTV1"/>
<keyword evidence="4" id="KW-1185">Reference proteome</keyword>
<dbReference type="Pfam" id="PF01927">
    <property type="entry name" value="Mut7-C"/>
    <property type="match status" value="2"/>
</dbReference>
<dbReference type="Pfam" id="PF01612">
    <property type="entry name" value="DNA_pol_A_exo1"/>
    <property type="match status" value="1"/>
</dbReference>
<feature type="compositionally biased region" description="Acidic residues" evidence="1">
    <location>
        <begin position="824"/>
        <end position="837"/>
    </location>
</feature>
<sequence>MASFLTTLSDKYHSTNENDATNFASEHFNQSSQPFEDLLENLSQLCTSDTDSDNNINLINCLLHSFIQCHKSSSQLKFDETLINNLISKSLPIICLKDFIEIFNISKEYLINLLRTSLNFPTNSSIYKRALHIIVRFDYQLEFQPNEILLPLIINLKEHLIDIYLNKTRQYEEYLLNLLNHLYENNGKKIREILSNEYNINNVTFNKKNLSKLVVRYWNLYGHEENDKYPNLAILQQKRTLNYLINVKYNVLNDEKTMSDECWNELVGDIVQGNADLSEYLIEIIADKDDVVAVKYWMAQLDRPYYTLPTWVQQYIHIKQNSQTNPPIRDDPVREKPAIDYYKIPVENNQIIFVDSMVTYERLLDRLFQNNNEEIFIGFDCEWKPVFNNTSTSKQHISIMQIALSNEVFLLDLLHFFHTCDPETIQRRLANRLFDDDQVTLLCYGFKTDAAMLAASFPIFNEALFSGKTLLDLSLVQSELLTVQRDIFPYAIVNNTTPSKDKGLSELVRLCFGKPLNKSEQCSNWERRPLRNAQFSYAASDAYCLLEIYKFLSNHFQSSDYLKTFRGKKPKKLDSAIAREIDKNWQDTNNNNDSPQKSDDVNQISAEMIRPSQIKFVVDNMLHGLGKELRVAGCDTVILGNDDPHTAAIRYARSEDRIILSRGAPYNLLRSHAVEGRCWQPPLNVTARKQCRAVLEHFNVNVLPEDIFTRCTICNGNDYAIVSARDVRVLWCKISNNSLEELEPDLVNYQPEMIDMNRMTLTNENVPLVLEGLTLRNYRSYDKFYICRGCGKVYWQGTHWQKRIQRDMLPIENILKQYVKENIESEDDDDDDDDIFFDAESSL</sequence>
<gene>
    <name evidence="3" type="ORF">QVE165_LOCUS8084</name>
</gene>
<dbReference type="InterPro" id="IPR002562">
    <property type="entry name" value="3'-5'_exonuclease_dom"/>
</dbReference>
<dbReference type="PANTHER" id="PTHR47765">
    <property type="entry name" value="3'-5' EXONUCLEASE DOMAIN-CONTAINING PROTEIN"/>
    <property type="match status" value="1"/>
</dbReference>
<dbReference type="GO" id="GO:0006139">
    <property type="term" value="P:nucleobase-containing compound metabolic process"/>
    <property type="evidence" value="ECO:0007669"/>
    <property type="project" value="InterPro"/>
</dbReference>
<dbReference type="InterPro" id="IPR036397">
    <property type="entry name" value="RNaseH_sf"/>
</dbReference>
<dbReference type="GO" id="GO:0008408">
    <property type="term" value="F:3'-5' exonuclease activity"/>
    <property type="evidence" value="ECO:0007669"/>
    <property type="project" value="InterPro"/>
</dbReference>
<dbReference type="Gene3D" id="3.30.420.10">
    <property type="entry name" value="Ribonuclease H-like superfamily/Ribonuclease H"/>
    <property type="match status" value="1"/>
</dbReference>
<evidence type="ECO:0000313" key="4">
    <source>
        <dbReference type="Proteomes" id="UP000663832"/>
    </source>
</evidence>
<name>A0A813XTV1_9BILA</name>
<dbReference type="SMART" id="SM00474">
    <property type="entry name" value="35EXOc"/>
    <property type="match status" value="1"/>
</dbReference>
<dbReference type="GO" id="GO:0003676">
    <property type="term" value="F:nucleic acid binding"/>
    <property type="evidence" value="ECO:0007669"/>
    <property type="project" value="InterPro"/>
</dbReference>
<dbReference type="EMBL" id="CAJNOM010000035">
    <property type="protein sequence ID" value="CAF0874633.1"/>
    <property type="molecule type" value="Genomic_DNA"/>
</dbReference>
<protein>
    <recommendedName>
        <fullName evidence="2">3'-5' exonuclease domain-containing protein</fullName>
    </recommendedName>
</protein>
<dbReference type="InterPro" id="IPR052408">
    <property type="entry name" value="Exonuclease_MUT-7-like"/>
</dbReference>
<dbReference type="Proteomes" id="UP000663832">
    <property type="component" value="Unassembled WGS sequence"/>
</dbReference>
<feature type="domain" description="3'-5' exonuclease" evidence="2">
    <location>
        <begin position="351"/>
        <end position="557"/>
    </location>
</feature>
<dbReference type="InterPro" id="IPR002782">
    <property type="entry name" value="Mut7-C_RNAse_dom"/>
</dbReference>
<evidence type="ECO:0000313" key="3">
    <source>
        <dbReference type="EMBL" id="CAF0874633.1"/>
    </source>
</evidence>
<comment type="caution">
    <text evidence="3">The sequence shown here is derived from an EMBL/GenBank/DDBJ whole genome shotgun (WGS) entry which is preliminary data.</text>
</comment>